<evidence type="ECO:0000256" key="2">
    <source>
        <dbReference type="SAM" id="Phobius"/>
    </source>
</evidence>
<keyword evidence="2" id="KW-0472">Membrane</keyword>
<name>A0A7J7J5R9_BUGNE</name>
<evidence type="ECO:0000256" key="1">
    <source>
        <dbReference type="SAM" id="MobiDB-lite"/>
    </source>
</evidence>
<comment type="caution">
    <text evidence="3">The sequence shown here is derived from an EMBL/GenBank/DDBJ whole genome shotgun (WGS) entry which is preliminary data.</text>
</comment>
<feature type="compositionally biased region" description="Basic and acidic residues" evidence="1">
    <location>
        <begin position="8"/>
        <end position="17"/>
    </location>
</feature>
<keyword evidence="2" id="KW-1133">Transmembrane helix</keyword>
<gene>
    <name evidence="3" type="ORF">EB796_020180</name>
</gene>
<feature type="transmembrane region" description="Helical" evidence="2">
    <location>
        <begin position="31"/>
        <end position="52"/>
    </location>
</feature>
<feature type="region of interest" description="Disordered" evidence="1">
    <location>
        <begin position="55"/>
        <end position="79"/>
    </location>
</feature>
<keyword evidence="2" id="KW-0812">Transmembrane</keyword>
<feature type="compositionally biased region" description="Basic and acidic residues" evidence="1">
    <location>
        <begin position="55"/>
        <end position="67"/>
    </location>
</feature>
<accession>A0A7J7J5R9</accession>
<dbReference type="EMBL" id="VXIV02003018">
    <property type="protein sequence ID" value="KAF6021512.1"/>
    <property type="molecule type" value="Genomic_DNA"/>
</dbReference>
<organism evidence="3 4">
    <name type="scientific">Bugula neritina</name>
    <name type="common">Brown bryozoan</name>
    <name type="synonym">Sertularia neritina</name>
    <dbReference type="NCBI Taxonomy" id="10212"/>
    <lineage>
        <taxon>Eukaryota</taxon>
        <taxon>Metazoa</taxon>
        <taxon>Spiralia</taxon>
        <taxon>Lophotrochozoa</taxon>
        <taxon>Bryozoa</taxon>
        <taxon>Gymnolaemata</taxon>
        <taxon>Cheilostomatida</taxon>
        <taxon>Flustrina</taxon>
        <taxon>Buguloidea</taxon>
        <taxon>Bugulidae</taxon>
        <taxon>Bugula</taxon>
    </lineage>
</organism>
<evidence type="ECO:0000313" key="3">
    <source>
        <dbReference type="EMBL" id="KAF6021512.1"/>
    </source>
</evidence>
<protein>
    <submittedName>
        <fullName evidence="3">Uncharacterized protein</fullName>
    </submittedName>
</protein>
<evidence type="ECO:0000313" key="4">
    <source>
        <dbReference type="Proteomes" id="UP000593567"/>
    </source>
</evidence>
<sequence>MPTARKVGKAESAEKVKVGKGKLPSDAIPDWALYASIFFGFIGMILIGIAVAKRSERPKESAKKKDNSGALPLDNSKDIEAPKEVSKTFLTVPNTRELQPKLSAVSIQPAALNVLNTAT</sequence>
<dbReference type="Proteomes" id="UP000593567">
    <property type="component" value="Unassembled WGS sequence"/>
</dbReference>
<dbReference type="AlphaFoldDB" id="A0A7J7J5R9"/>
<feature type="region of interest" description="Disordered" evidence="1">
    <location>
        <begin position="1"/>
        <end position="21"/>
    </location>
</feature>
<keyword evidence="4" id="KW-1185">Reference proteome</keyword>
<reference evidence="3" key="1">
    <citation type="submission" date="2020-06" db="EMBL/GenBank/DDBJ databases">
        <title>Draft genome of Bugula neritina, a colonial animal packing powerful symbionts and potential medicines.</title>
        <authorList>
            <person name="Rayko M."/>
        </authorList>
    </citation>
    <scope>NUCLEOTIDE SEQUENCE [LARGE SCALE GENOMIC DNA]</scope>
    <source>
        <strain evidence="3">Kwan_BN1</strain>
    </source>
</reference>
<proteinExistence type="predicted"/>